<keyword evidence="7" id="KW-0407">Ion channel</keyword>
<evidence type="ECO:0000259" key="9">
    <source>
        <dbReference type="Pfam" id="PF07885"/>
    </source>
</evidence>
<accession>A0A368G3B8</accession>
<evidence type="ECO:0000256" key="4">
    <source>
        <dbReference type="ARBA" id="ARBA00022989"/>
    </source>
</evidence>
<evidence type="ECO:0000256" key="6">
    <source>
        <dbReference type="ARBA" id="ARBA00023136"/>
    </source>
</evidence>
<dbReference type="PANTHER" id="PTHR11003">
    <property type="entry name" value="POTASSIUM CHANNEL, SUBFAMILY K"/>
    <property type="match status" value="1"/>
</dbReference>
<dbReference type="GO" id="GO:0015271">
    <property type="term" value="F:outward rectifier potassium channel activity"/>
    <property type="evidence" value="ECO:0007669"/>
    <property type="project" value="TreeGrafter"/>
</dbReference>
<feature type="domain" description="Potassium channel" evidence="9">
    <location>
        <begin position="14"/>
        <end position="52"/>
    </location>
</feature>
<keyword evidence="5" id="KW-0406">Ion transport</keyword>
<dbReference type="Pfam" id="PF07885">
    <property type="entry name" value="Ion_trans_2"/>
    <property type="match status" value="1"/>
</dbReference>
<dbReference type="GO" id="GO:0030322">
    <property type="term" value="P:stabilization of membrane potential"/>
    <property type="evidence" value="ECO:0007669"/>
    <property type="project" value="TreeGrafter"/>
</dbReference>
<comment type="subcellular location">
    <subcellularLocation>
        <location evidence="1">Membrane</location>
        <topology evidence="1">Multi-pass membrane protein</topology>
    </subcellularLocation>
</comment>
<keyword evidence="3 8" id="KW-0812">Transmembrane</keyword>
<evidence type="ECO:0000256" key="3">
    <source>
        <dbReference type="ARBA" id="ARBA00022692"/>
    </source>
</evidence>
<evidence type="ECO:0000256" key="2">
    <source>
        <dbReference type="ARBA" id="ARBA00022448"/>
    </source>
</evidence>
<proteinExistence type="predicted"/>
<dbReference type="Gene3D" id="1.10.287.70">
    <property type="match status" value="1"/>
</dbReference>
<evidence type="ECO:0000256" key="7">
    <source>
        <dbReference type="ARBA" id="ARBA00023303"/>
    </source>
</evidence>
<dbReference type="PANTHER" id="PTHR11003:SF324">
    <property type="entry name" value="POTASSIUM CHANNEL DOMAIN-CONTAINING PROTEIN"/>
    <property type="match status" value="1"/>
</dbReference>
<dbReference type="GO" id="GO:0005886">
    <property type="term" value="C:plasma membrane"/>
    <property type="evidence" value="ECO:0007669"/>
    <property type="project" value="TreeGrafter"/>
</dbReference>
<comment type="caution">
    <text evidence="10">The sequence shown here is derived from an EMBL/GenBank/DDBJ whole genome shotgun (WGS) entry which is preliminary data.</text>
</comment>
<gene>
    <name evidence="10" type="ORF">ANCCAN_16563</name>
</gene>
<name>A0A368G3B8_ANCCA</name>
<sequence>MVHEEETDFCVIEGYGDLAATTFWGRLFTMIYALVGIPMVITILNDWGTIMFQIVDTPDLQSSGLASFHSLGAPSGQHMYMYVQRLWNGVFNTGQAAEKHRSDHITYAGKVA</sequence>
<keyword evidence="2" id="KW-0813">Transport</keyword>
<evidence type="ECO:0000256" key="1">
    <source>
        <dbReference type="ARBA" id="ARBA00004141"/>
    </source>
</evidence>
<keyword evidence="11" id="KW-1185">Reference proteome</keyword>
<dbReference type="STRING" id="29170.A0A368G3B8"/>
<dbReference type="SUPFAM" id="SSF81324">
    <property type="entry name" value="Voltage-gated potassium channels"/>
    <property type="match status" value="1"/>
</dbReference>
<evidence type="ECO:0000256" key="5">
    <source>
        <dbReference type="ARBA" id="ARBA00023065"/>
    </source>
</evidence>
<dbReference type="GO" id="GO:0022841">
    <property type="term" value="F:potassium ion leak channel activity"/>
    <property type="evidence" value="ECO:0007669"/>
    <property type="project" value="TreeGrafter"/>
</dbReference>
<dbReference type="InterPro" id="IPR013099">
    <property type="entry name" value="K_chnl_dom"/>
</dbReference>
<evidence type="ECO:0000256" key="8">
    <source>
        <dbReference type="SAM" id="Phobius"/>
    </source>
</evidence>
<dbReference type="AlphaFoldDB" id="A0A368G3B8"/>
<reference evidence="10 11" key="1">
    <citation type="submission" date="2014-10" db="EMBL/GenBank/DDBJ databases">
        <title>Draft genome of the hookworm Ancylostoma caninum.</title>
        <authorList>
            <person name="Mitreva M."/>
        </authorList>
    </citation>
    <scope>NUCLEOTIDE SEQUENCE [LARGE SCALE GENOMIC DNA]</scope>
    <source>
        <strain evidence="10 11">Baltimore</strain>
    </source>
</reference>
<dbReference type="EMBL" id="JOJR01000461">
    <property type="protein sequence ID" value="RCN37530.1"/>
    <property type="molecule type" value="Genomic_DNA"/>
</dbReference>
<evidence type="ECO:0000313" key="11">
    <source>
        <dbReference type="Proteomes" id="UP000252519"/>
    </source>
</evidence>
<feature type="transmembrane region" description="Helical" evidence="8">
    <location>
        <begin position="23"/>
        <end position="44"/>
    </location>
</feature>
<keyword evidence="6 8" id="KW-0472">Membrane</keyword>
<protein>
    <recommendedName>
        <fullName evidence="9">Potassium channel domain-containing protein</fullName>
    </recommendedName>
</protein>
<keyword evidence="4 8" id="KW-1133">Transmembrane helix</keyword>
<dbReference type="Proteomes" id="UP000252519">
    <property type="component" value="Unassembled WGS sequence"/>
</dbReference>
<organism evidence="10 11">
    <name type="scientific">Ancylostoma caninum</name>
    <name type="common">Dog hookworm</name>
    <dbReference type="NCBI Taxonomy" id="29170"/>
    <lineage>
        <taxon>Eukaryota</taxon>
        <taxon>Metazoa</taxon>
        <taxon>Ecdysozoa</taxon>
        <taxon>Nematoda</taxon>
        <taxon>Chromadorea</taxon>
        <taxon>Rhabditida</taxon>
        <taxon>Rhabditina</taxon>
        <taxon>Rhabditomorpha</taxon>
        <taxon>Strongyloidea</taxon>
        <taxon>Ancylostomatidae</taxon>
        <taxon>Ancylostomatinae</taxon>
        <taxon>Ancylostoma</taxon>
    </lineage>
</organism>
<dbReference type="InterPro" id="IPR003280">
    <property type="entry name" value="2pore_dom_K_chnl"/>
</dbReference>
<dbReference type="OrthoDB" id="297496at2759"/>
<evidence type="ECO:0000313" key="10">
    <source>
        <dbReference type="EMBL" id="RCN37530.1"/>
    </source>
</evidence>